<protein>
    <submittedName>
        <fullName evidence="2">Uncharacterized protein</fullName>
    </submittedName>
</protein>
<dbReference type="OrthoDB" id="95481at2157"/>
<keyword evidence="3" id="KW-1185">Reference proteome</keyword>
<dbReference type="AlphaFoldDB" id="I3ZTW9"/>
<gene>
    <name evidence="2" type="ORF">CL1_0950</name>
</gene>
<keyword evidence="1" id="KW-0472">Membrane</keyword>
<name>I3ZTW9_THECF</name>
<proteinExistence type="predicted"/>
<keyword evidence="1" id="KW-1133">Transmembrane helix</keyword>
<dbReference type="STRING" id="163003.CL1_0950"/>
<evidence type="ECO:0000313" key="2">
    <source>
        <dbReference type="EMBL" id="AFL95153.1"/>
    </source>
</evidence>
<evidence type="ECO:0000313" key="3">
    <source>
        <dbReference type="Proteomes" id="UP000006064"/>
    </source>
</evidence>
<keyword evidence="1" id="KW-0812">Transmembrane</keyword>
<dbReference type="EMBL" id="CP003651">
    <property type="protein sequence ID" value="AFL95153.1"/>
    <property type="molecule type" value="Genomic_DNA"/>
</dbReference>
<sequence>MGKGRWSLSYEASFRIKVVLLAAIFGLAIFMIVYYPIISYNPVPYGVASPKGQILLMANLTFDGMKWENAVDLYNNLVLKGDEDYGDYVVLELKTPGWCMDAVVWDGTRYTRRATCVRKVTISKYTFRIPPGSYWYLDGSYHLILYKPEGAPKNYEVVNFTVTYGPKSDWGAFKAAYPEVEREK</sequence>
<organism evidence="2 3">
    <name type="scientific">Thermococcus cleftensis (strain DSM 27260 / KACC 17922 / CL1)</name>
    <dbReference type="NCBI Taxonomy" id="163003"/>
    <lineage>
        <taxon>Archaea</taxon>
        <taxon>Methanobacteriati</taxon>
        <taxon>Methanobacteriota</taxon>
        <taxon>Thermococci</taxon>
        <taxon>Thermococcales</taxon>
        <taxon>Thermococcaceae</taxon>
        <taxon>Thermococcus</taxon>
    </lineage>
</organism>
<evidence type="ECO:0000256" key="1">
    <source>
        <dbReference type="SAM" id="Phobius"/>
    </source>
</evidence>
<reference evidence="2 3" key="1">
    <citation type="journal article" date="2012" name="J. Bacteriol.">
        <title>Complete Genome Sequence of the Hyperthermophilic Archaeon Thermococcus sp. Strain CL1, Isolated from a Paralvinella sp. Polychaete Worm Collected from a Hydrothermal Vent.</title>
        <authorList>
            <person name="Jung J.H."/>
            <person name="Holden J.F."/>
            <person name="Seo D.H."/>
            <person name="Park K.H."/>
            <person name="Shin H."/>
            <person name="Ryu S."/>
            <person name="Lee J.H."/>
            <person name="Park C.S."/>
        </authorList>
    </citation>
    <scope>NUCLEOTIDE SEQUENCE [LARGE SCALE GENOMIC DNA]</scope>
    <source>
        <strain evidence="3">DSM 27260 / KACC 17922 / CL1</strain>
    </source>
</reference>
<dbReference type="Proteomes" id="UP000006064">
    <property type="component" value="Chromosome"/>
</dbReference>
<dbReference type="KEGG" id="thm:CL1_0950"/>
<accession>I3ZTW9</accession>
<feature type="transmembrane region" description="Helical" evidence="1">
    <location>
        <begin position="12"/>
        <end position="35"/>
    </location>
</feature>
<dbReference type="HOGENOM" id="CLU_1529304_0_0_2"/>